<sequence>MKSKDVKIQFATLFKIKYLSQNDSTEVPLEVQTQFDEVDDVVRYILTLSKKKRFYNLKSDKFCFLDDAKIEDNIISGCFKSARNEFRPNIINKQTGEERKNPKTKLDGEIEKTHFVIKIDEDEKEVFIFLESNYFGVTILNIANYFNTFSKKFAAKNHLPTLYSLKYSLVGINNFKTELERIYRTKVAEIYYDKQILGNGFLNLTQRLIPVKEDVIVTIKADKGMDIQKVAISAYNLLSNENKNNGISRVRIKGQDENGNETIIDTEIMARKEFVTSKIDEETGEFDTTELVKQIVIIAQNF</sequence>
<evidence type="ECO:0000313" key="1">
    <source>
        <dbReference type="EMBL" id="KUJ56343.1"/>
    </source>
</evidence>
<evidence type="ECO:0000313" key="2">
    <source>
        <dbReference type="Proteomes" id="UP000054388"/>
    </source>
</evidence>
<dbReference type="Proteomes" id="UP000054388">
    <property type="component" value="Unassembled WGS sequence"/>
</dbReference>
<evidence type="ECO:0008006" key="3">
    <source>
        <dbReference type="Google" id="ProtNLM"/>
    </source>
</evidence>
<gene>
    <name evidence="1" type="ORF">AR686_07205</name>
</gene>
<comment type="caution">
    <text evidence="1">The sequence shown here is derived from an EMBL/GenBank/DDBJ whole genome shotgun (WGS) entry which is preliminary data.</text>
</comment>
<dbReference type="AlphaFoldDB" id="A0A101CHK2"/>
<proteinExistence type="predicted"/>
<name>A0A101CHK2_9FLAO</name>
<dbReference type="EMBL" id="LMAI01000004">
    <property type="protein sequence ID" value="KUJ56343.1"/>
    <property type="molecule type" value="Genomic_DNA"/>
</dbReference>
<organism evidence="1 2">
    <name type="scientific">Chryseobacterium aquaticum subsp. greenlandense</name>
    <dbReference type="NCBI Taxonomy" id="345663"/>
    <lineage>
        <taxon>Bacteria</taxon>
        <taxon>Pseudomonadati</taxon>
        <taxon>Bacteroidota</taxon>
        <taxon>Flavobacteriia</taxon>
        <taxon>Flavobacteriales</taxon>
        <taxon>Weeksellaceae</taxon>
        <taxon>Chryseobacterium group</taxon>
        <taxon>Chryseobacterium</taxon>
    </lineage>
</organism>
<protein>
    <recommendedName>
        <fullName evidence="3">DUF4747 domain-containing protein</fullName>
    </recommendedName>
</protein>
<dbReference type="RefSeq" id="WP_059136333.1">
    <property type="nucleotide sequence ID" value="NZ_LMAI01000004.1"/>
</dbReference>
<accession>A0A101CHK2</accession>
<reference evidence="1 2" key="1">
    <citation type="submission" date="2015-10" db="EMBL/GenBank/DDBJ databases">
        <title>Genome sequence of Chryseobacterium greenlandense.</title>
        <authorList>
            <person name="Newman J."/>
            <person name="Fischer K."/>
            <person name="Miller J."/>
        </authorList>
    </citation>
    <scope>NUCLEOTIDE SEQUENCE [LARGE SCALE GENOMIC DNA]</scope>
    <source>
        <strain evidence="1 2">UMB34</strain>
    </source>
</reference>